<gene>
    <name evidence="4" type="ORF">GZH47_02240</name>
</gene>
<dbReference type="SUPFAM" id="SSF52540">
    <property type="entry name" value="P-loop containing nucleoside triphosphate hydrolases"/>
    <property type="match status" value="1"/>
</dbReference>
<dbReference type="KEGG" id="prz:GZH47_02240"/>
<dbReference type="AlphaFoldDB" id="A0A6C0P916"/>
<dbReference type="InterPro" id="IPR003439">
    <property type="entry name" value="ABC_transporter-like_ATP-bd"/>
</dbReference>
<dbReference type="EMBL" id="CP048286">
    <property type="protein sequence ID" value="QHW34875.1"/>
    <property type="molecule type" value="Genomic_DNA"/>
</dbReference>
<proteinExistence type="predicted"/>
<dbReference type="PANTHER" id="PTHR24221:SF646">
    <property type="entry name" value="HAEMOLYSIN SECRETION ATP-BINDING PROTEIN"/>
    <property type="match status" value="1"/>
</dbReference>
<dbReference type="InterPro" id="IPR003593">
    <property type="entry name" value="AAA+_ATPase"/>
</dbReference>
<evidence type="ECO:0000313" key="5">
    <source>
        <dbReference type="Proteomes" id="UP000479114"/>
    </source>
</evidence>
<dbReference type="InterPro" id="IPR039421">
    <property type="entry name" value="Type_1_exporter"/>
</dbReference>
<feature type="domain" description="ABC transporter" evidence="3">
    <location>
        <begin position="16"/>
        <end position="254"/>
    </location>
</feature>
<organism evidence="4 5">
    <name type="scientific">Paenibacillus rhizovicinus</name>
    <dbReference type="NCBI Taxonomy" id="2704463"/>
    <lineage>
        <taxon>Bacteria</taxon>
        <taxon>Bacillati</taxon>
        <taxon>Bacillota</taxon>
        <taxon>Bacilli</taxon>
        <taxon>Bacillales</taxon>
        <taxon>Paenibacillaceae</taxon>
        <taxon>Paenibacillus</taxon>
    </lineage>
</organism>
<sequence>MEKRAICEDGDNEYEIEFRHVSFKYPAADDYTLRNLSLTFRVGERLAVVGMNGSGKTTFIKLLCRLYDPTEGEILLNGINIKKYDYAEYMSIFSVVFQDFKLFSFSLGQNVAATVDYDRDKVEAAVAEAGMEERYRELPDGTETYLYKDFEEGGVEISGGEGQKLALARALYKDAPFIILDEPTAALDPIAEFEIYSKFNEIVGSKTAIFISHRLSSCRFCDNIAVFHEGTLVQRGSHDELVSNRGGMYYELWNAQAQYYVQ</sequence>
<dbReference type="SMART" id="SM00382">
    <property type="entry name" value="AAA"/>
    <property type="match status" value="1"/>
</dbReference>
<dbReference type="PANTHER" id="PTHR24221">
    <property type="entry name" value="ATP-BINDING CASSETTE SUB-FAMILY B"/>
    <property type="match status" value="1"/>
</dbReference>
<dbReference type="Proteomes" id="UP000479114">
    <property type="component" value="Chromosome"/>
</dbReference>
<dbReference type="Gene3D" id="3.40.50.300">
    <property type="entry name" value="P-loop containing nucleotide triphosphate hydrolases"/>
    <property type="match status" value="1"/>
</dbReference>
<evidence type="ECO:0000313" key="4">
    <source>
        <dbReference type="EMBL" id="QHW34875.1"/>
    </source>
</evidence>
<dbReference type="GO" id="GO:0034040">
    <property type="term" value="F:ATPase-coupled lipid transmembrane transporter activity"/>
    <property type="evidence" value="ECO:0007669"/>
    <property type="project" value="TreeGrafter"/>
</dbReference>
<dbReference type="Pfam" id="PF00005">
    <property type="entry name" value="ABC_tran"/>
    <property type="match status" value="1"/>
</dbReference>
<dbReference type="InterPro" id="IPR027417">
    <property type="entry name" value="P-loop_NTPase"/>
</dbReference>
<keyword evidence="2 4" id="KW-0067">ATP-binding</keyword>
<keyword evidence="1" id="KW-0547">Nucleotide-binding</keyword>
<reference evidence="4 5" key="1">
    <citation type="submission" date="2020-02" db="EMBL/GenBank/DDBJ databases">
        <title>Paenibacillus sp. nov., isolated from rhizosphere soil of tomato.</title>
        <authorList>
            <person name="Weon H.-Y."/>
            <person name="Lee S.A."/>
        </authorList>
    </citation>
    <scope>NUCLEOTIDE SEQUENCE [LARGE SCALE GENOMIC DNA]</scope>
    <source>
        <strain evidence="4 5">14171R-81</strain>
    </source>
</reference>
<name>A0A6C0P916_9BACL</name>
<dbReference type="RefSeq" id="WP_162645027.1">
    <property type="nucleotide sequence ID" value="NZ_CP048286.1"/>
</dbReference>
<keyword evidence="5" id="KW-1185">Reference proteome</keyword>
<evidence type="ECO:0000256" key="1">
    <source>
        <dbReference type="ARBA" id="ARBA00022741"/>
    </source>
</evidence>
<dbReference type="GO" id="GO:0016887">
    <property type="term" value="F:ATP hydrolysis activity"/>
    <property type="evidence" value="ECO:0007669"/>
    <property type="project" value="InterPro"/>
</dbReference>
<protein>
    <submittedName>
        <fullName evidence="4">ABC transporter ATP-binding protein</fullName>
    </submittedName>
</protein>
<dbReference type="PROSITE" id="PS50893">
    <property type="entry name" value="ABC_TRANSPORTER_2"/>
    <property type="match status" value="1"/>
</dbReference>
<accession>A0A6C0P916</accession>
<evidence type="ECO:0000256" key="2">
    <source>
        <dbReference type="ARBA" id="ARBA00022840"/>
    </source>
</evidence>
<evidence type="ECO:0000259" key="3">
    <source>
        <dbReference type="PROSITE" id="PS50893"/>
    </source>
</evidence>
<dbReference type="CDD" id="cd03228">
    <property type="entry name" value="ABCC_MRP_Like"/>
    <property type="match status" value="1"/>
</dbReference>
<dbReference type="GO" id="GO:0005524">
    <property type="term" value="F:ATP binding"/>
    <property type="evidence" value="ECO:0007669"/>
    <property type="project" value="UniProtKB-KW"/>
</dbReference>